<protein>
    <submittedName>
        <fullName evidence="1">Uncharacterized protein</fullName>
    </submittedName>
</protein>
<name>A0A3Q7HJS1_SOLLC</name>
<dbReference type="AlphaFoldDB" id="A0A3Q7HJS1"/>
<proteinExistence type="predicted"/>
<evidence type="ECO:0000313" key="2">
    <source>
        <dbReference type="Proteomes" id="UP000004994"/>
    </source>
</evidence>
<accession>A0A3Q7HJS1</accession>
<dbReference type="Gramene" id="Solyc08g022075.1.1">
    <property type="protein sequence ID" value="Solyc08g022075.1.1"/>
    <property type="gene ID" value="Solyc08g022075.1"/>
</dbReference>
<dbReference type="InParanoid" id="A0A3Q7HJS1"/>
<evidence type="ECO:0000313" key="1">
    <source>
        <dbReference type="EnsemblPlants" id="Solyc08g022075.1.1"/>
    </source>
</evidence>
<dbReference type="STRING" id="4081.A0A3Q7HJS1"/>
<dbReference type="OMA" id="WEYGSSD"/>
<dbReference type="EnsemblPlants" id="Solyc08g022075.1.1">
    <property type="protein sequence ID" value="Solyc08g022075.1.1"/>
    <property type="gene ID" value="Solyc08g022075.1"/>
</dbReference>
<sequence>MKVGEMVKQKVSTISSFRVSRSISNLRGSGKGHFSNGSSSKVLGKYYETYSPWEYGSSDSKEKSSTK</sequence>
<dbReference type="Proteomes" id="UP000004994">
    <property type="component" value="Chromosome 8"/>
</dbReference>
<reference evidence="1" key="2">
    <citation type="submission" date="2019-01" db="UniProtKB">
        <authorList>
            <consortium name="EnsemblPlants"/>
        </authorList>
    </citation>
    <scope>IDENTIFICATION</scope>
    <source>
        <strain evidence="1">cv. Heinz 1706</strain>
    </source>
</reference>
<reference evidence="1" key="1">
    <citation type="journal article" date="2012" name="Nature">
        <title>The tomato genome sequence provides insights into fleshy fruit evolution.</title>
        <authorList>
            <consortium name="Tomato Genome Consortium"/>
        </authorList>
    </citation>
    <scope>NUCLEOTIDE SEQUENCE [LARGE SCALE GENOMIC DNA]</scope>
    <source>
        <strain evidence="1">cv. Heinz 1706</strain>
    </source>
</reference>
<organism evidence="1">
    <name type="scientific">Solanum lycopersicum</name>
    <name type="common">Tomato</name>
    <name type="synonym">Lycopersicon esculentum</name>
    <dbReference type="NCBI Taxonomy" id="4081"/>
    <lineage>
        <taxon>Eukaryota</taxon>
        <taxon>Viridiplantae</taxon>
        <taxon>Streptophyta</taxon>
        <taxon>Embryophyta</taxon>
        <taxon>Tracheophyta</taxon>
        <taxon>Spermatophyta</taxon>
        <taxon>Magnoliopsida</taxon>
        <taxon>eudicotyledons</taxon>
        <taxon>Gunneridae</taxon>
        <taxon>Pentapetalae</taxon>
        <taxon>asterids</taxon>
        <taxon>lamiids</taxon>
        <taxon>Solanales</taxon>
        <taxon>Solanaceae</taxon>
        <taxon>Solanoideae</taxon>
        <taxon>Solaneae</taxon>
        <taxon>Solanum</taxon>
        <taxon>Solanum subgen. Lycopersicon</taxon>
    </lineage>
</organism>
<keyword evidence="2" id="KW-1185">Reference proteome</keyword>